<keyword evidence="6" id="KW-0408">Iron</keyword>
<comment type="similarity">
    <text evidence="1">Belongs to the adrenodoxin/putidaredoxin family.</text>
</comment>
<dbReference type="PANTHER" id="PTHR23426:SF72">
    <property type="entry name" value="2FE-2S FERREDOXIN-TYPE DOMAIN-CONTAINING PROTEIN"/>
    <property type="match status" value="1"/>
</dbReference>
<keyword evidence="4" id="KW-0479">Metal-binding</keyword>
<dbReference type="VEuPathDB" id="ToxoDB:CSUI_002755"/>
<evidence type="ECO:0000313" key="11">
    <source>
        <dbReference type="Proteomes" id="UP000221165"/>
    </source>
</evidence>
<name>A0A2C6L807_9APIC</name>
<dbReference type="SUPFAM" id="SSF54292">
    <property type="entry name" value="2Fe-2S ferredoxin-like"/>
    <property type="match status" value="1"/>
</dbReference>
<feature type="domain" description="2Fe-2S ferredoxin-type" evidence="9">
    <location>
        <begin position="221"/>
        <end position="312"/>
    </location>
</feature>
<keyword evidence="2" id="KW-0813">Transport</keyword>
<dbReference type="GO" id="GO:0140647">
    <property type="term" value="P:P450-containing electron transport chain"/>
    <property type="evidence" value="ECO:0007669"/>
    <property type="project" value="InterPro"/>
</dbReference>
<evidence type="ECO:0000256" key="5">
    <source>
        <dbReference type="ARBA" id="ARBA00022982"/>
    </source>
</evidence>
<dbReference type="GO" id="GO:0046872">
    <property type="term" value="F:metal ion binding"/>
    <property type="evidence" value="ECO:0007669"/>
    <property type="project" value="UniProtKB-KW"/>
</dbReference>
<evidence type="ECO:0000256" key="8">
    <source>
        <dbReference type="ARBA" id="ARBA00034078"/>
    </source>
</evidence>
<dbReference type="EMBL" id="MIGC01001148">
    <property type="protein sequence ID" value="PHJ23393.1"/>
    <property type="molecule type" value="Genomic_DNA"/>
</dbReference>
<keyword evidence="11" id="KW-1185">Reference proteome</keyword>
<dbReference type="InterPro" id="IPR001055">
    <property type="entry name" value="Adrenodoxin-like"/>
</dbReference>
<proteinExistence type="inferred from homology"/>
<dbReference type="GeneID" id="94426165"/>
<accession>A0A2C6L807</accession>
<dbReference type="Gene3D" id="3.10.20.30">
    <property type="match status" value="1"/>
</dbReference>
<comment type="cofactor">
    <cofactor evidence="8">
        <name>[2Fe-2S] cluster</name>
        <dbReference type="ChEBI" id="CHEBI:190135"/>
    </cofactor>
</comment>
<keyword evidence="5" id="KW-0249">Electron transport</keyword>
<dbReference type="PRINTS" id="PR00355">
    <property type="entry name" value="ADRENODOXIN"/>
</dbReference>
<dbReference type="OrthoDB" id="328524at2759"/>
<dbReference type="PROSITE" id="PS51085">
    <property type="entry name" value="2FE2S_FER_2"/>
    <property type="match status" value="1"/>
</dbReference>
<dbReference type="Proteomes" id="UP000221165">
    <property type="component" value="Unassembled WGS sequence"/>
</dbReference>
<evidence type="ECO:0000313" key="10">
    <source>
        <dbReference type="EMBL" id="PHJ23393.1"/>
    </source>
</evidence>
<evidence type="ECO:0000256" key="1">
    <source>
        <dbReference type="ARBA" id="ARBA00010914"/>
    </source>
</evidence>
<dbReference type="InterPro" id="IPR012675">
    <property type="entry name" value="Beta-grasp_dom_sf"/>
</dbReference>
<dbReference type="InterPro" id="IPR036010">
    <property type="entry name" value="2Fe-2S_ferredoxin-like_sf"/>
</dbReference>
<sequence>MNFDGSINAVRSAATCTQNRRIDSLTASECCSRKISSSVPTALSRCTHSFSAPLNCSHVTRFLRCFRCHVGTDRTCSVPNARRTNERQENATLRTSDNSFAQTRVCTSSVNSAARSRLLTRTFPVCWARRRRRRFGEEQMSLRACGRALRFALSSSAFLLTKRGCGSSCGLGFQDAWKSSSGFQQCPWSRQSQRLYHAVHGTGQSAESATSDPGSGPAEAIEVTFILADGSEKTVRAKIGATVLEVAHDNGVDLEGACGGCCSCSTCHIILEQHVYCQLPEPSEEEEDMLDLAACLTPTSRLGCQVRVSKQLSQAKIRLPVMTRNFYVDGHVPAPH</sequence>
<dbReference type="GO" id="GO:0051537">
    <property type="term" value="F:2 iron, 2 sulfur cluster binding"/>
    <property type="evidence" value="ECO:0007669"/>
    <property type="project" value="UniProtKB-KW"/>
</dbReference>
<dbReference type="GO" id="GO:0009055">
    <property type="term" value="F:electron transfer activity"/>
    <property type="evidence" value="ECO:0007669"/>
    <property type="project" value="TreeGrafter"/>
</dbReference>
<gene>
    <name evidence="10" type="ORF">CSUI_002755</name>
</gene>
<dbReference type="InterPro" id="IPR001041">
    <property type="entry name" value="2Fe-2S_ferredoxin-type"/>
</dbReference>
<evidence type="ECO:0000256" key="7">
    <source>
        <dbReference type="ARBA" id="ARBA00023014"/>
    </source>
</evidence>
<keyword evidence="7" id="KW-0411">Iron-sulfur</keyword>
<dbReference type="GO" id="GO:0005739">
    <property type="term" value="C:mitochondrion"/>
    <property type="evidence" value="ECO:0007669"/>
    <property type="project" value="TreeGrafter"/>
</dbReference>
<evidence type="ECO:0000256" key="4">
    <source>
        <dbReference type="ARBA" id="ARBA00022723"/>
    </source>
</evidence>
<evidence type="ECO:0000256" key="2">
    <source>
        <dbReference type="ARBA" id="ARBA00022448"/>
    </source>
</evidence>
<evidence type="ECO:0000256" key="6">
    <source>
        <dbReference type="ARBA" id="ARBA00023004"/>
    </source>
</evidence>
<dbReference type="AlphaFoldDB" id="A0A2C6L807"/>
<dbReference type="RefSeq" id="XP_067925069.1">
    <property type="nucleotide sequence ID" value="XM_068062954.1"/>
</dbReference>
<protein>
    <submittedName>
        <fullName evidence="10">Adrenodoxin-type ferredoxin</fullName>
    </submittedName>
</protein>
<reference evidence="10 11" key="1">
    <citation type="journal article" date="2017" name="Int. J. Parasitol.">
        <title>The genome of the protozoan parasite Cystoisospora suis and a reverse vaccinology approach to identify vaccine candidates.</title>
        <authorList>
            <person name="Palmieri N."/>
            <person name="Shrestha A."/>
            <person name="Ruttkowski B."/>
            <person name="Beck T."/>
            <person name="Vogl C."/>
            <person name="Tomley F."/>
            <person name="Blake D.P."/>
            <person name="Joachim A."/>
        </authorList>
    </citation>
    <scope>NUCLEOTIDE SEQUENCE [LARGE SCALE GENOMIC DNA]</scope>
    <source>
        <strain evidence="10 11">Wien I</strain>
    </source>
</reference>
<evidence type="ECO:0000259" key="9">
    <source>
        <dbReference type="PROSITE" id="PS51085"/>
    </source>
</evidence>
<comment type="caution">
    <text evidence="10">The sequence shown here is derived from an EMBL/GenBank/DDBJ whole genome shotgun (WGS) entry which is preliminary data.</text>
</comment>
<keyword evidence="3" id="KW-0001">2Fe-2S</keyword>
<dbReference type="PANTHER" id="PTHR23426">
    <property type="entry name" value="FERREDOXIN/ADRENODOXIN"/>
    <property type="match status" value="1"/>
</dbReference>
<organism evidence="10 11">
    <name type="scientific">Cystoisospora suis</name>
    <dbReference type="NCBI Taxonomy" id="483139"/>
    <lineage>
        <taxon>Eukaryota</taxon>
        <taxon>Sar</taxon>
        <taxon>Alveolata</taxon>
        <taxon>Apicomplexa</taxon>
        <taxon>Conoidasida</taxon>
        <taxon>Coccidia</taxon>
        <taxon>Eucoccidiorida</taxon>
        <taxon>Eimeriorina</taxon>
        <taxon>Sarcocystidae</taxon>
        <taxon>Cystoisospora</taxon>
    </lineage>
</organism>
<evidence type="ECO:0000256" key="3">
    <source>
        <dbReference type="ARBA" id="ARBA00022714"/>
    </source>
</evidence>